<dbReference type="Proteomes" id="UP001156666">
    <property type="component" value="Unassembled WGS sequence"/>
</dbReference>
<feature type="domain" description="Pyrroline-5-carboxylate reductase catalytic N-terminal" evidence="1">
    <location>
        <begin position="5"/>
        <end position="90"/>
    </location>
</feature>
<dbReference type="SUPFAM" id="SSF51735">
    <property type="entry name" value="NAD(P)-binding Rossmann-fold domains"/>
    <property type="match status" value="1"/>
</dbReference>
<dbReference type="RefSeq" id="WP_235293066.1">
    <property type="nucleotide sequence ID" value="NZ_BSOH01000005.1"/>
</dbReference>
<proteinExistence type="predicted"/>
<dbReference type="InterPro" id="IPR028939">
    <property type="entry name" value="P5C_Rdtase_cat_N"/>
</dbReference>
<feature type="domain" description="DUF2520" evidence="2">
    <location>
        <begin position="138"/>
        <end position="254"/>
    </location>
</feature>
<reference evidence="3" key="2">
    <citation type="submission" date="2023-01" db="EMBL/GenBank/DDBJ databases">
        <title>Draft genome sequence of Portibacter lacus strain NBRC 108769.</title>
        <authorList>
            <person name="Sun Q."/>
            <person name="Mori K."/>
        </authorList>
    </citation>
    <scope>NUCLEOTIDE SEQUENCE</scope>
    <source>
        <strain evidence="3">NBRC 108769</strain>
    </source>
</reference>
<dbReference type="Pfam" id="PF10728">
    <property type="entry name" value="DUF2520"/>
    <property type="match status" value="1"/>
</dbReference>
<dbReference type="InterPro" id="IPR008927">
    <property type="entry name" value="6-PGluconate_DH-like_C_sf"/>
</dbReference>
<sequence length="260" mass="29079">MLNAVIFGTGNIASHFTPAISKIAELNVSSIFARSEEKARLVIGDGQINIIYNYAAIPEDTDVVFLMVNDDAIKSVTAKLSEHLQSSTMIIHFSGSMGLSEIHEHFHHTGIMWPIQTISKSDSSLVLKETPLSISFSDEYTKEKLDRWAAHLSNHKYYLSEDQKKVVHLSAVFANNFTNHMYVIAKELLNAEGLNFELITPLILKTAQSALYNDPALNQTGPAKRQDKNTMDKQLDLLSDVDQKAIYQLISKNIDKKNNS</sequence>
<evidence type="ECO:0000313" key="4">
    <source>
        <dbReference type="Proteomes" id="UP001156666"/>
    </source>
</evidence>
<accession>A0AA37SR81</accession>
<evidence type="ECO:0008006" key="5">
    <source>
        <dbReference type="Google" id="ProtNLM"/>
    </source>
</evidence>
<dbReference type="InterPro" id="IPR037108">
    <property type="entry name" value="TM1727-like_C_sf"/>
</dbReference>
<dbReference type="Gene3D" id="3.40.50.720">
    <property type="entry name" value="NAD(P)-binding Rossmann-like Domain"/>
    <property type="match status" value="1"/>
</dbReference>
<dbReference type="SUPFAM" id="SSF48179">
    <property type="entry name" value="6-phosphogluconate dehydrogenase C-terminal domain-like"/>
    <property type="match status" value="1"/>
</dbReference>
<name>A0AA37SR81_9BACT</name>
<dbReference type="InterPro" id="IPR018931">
    <property type="entry name" value="DUF2520"/>
</dbReference>
<dbReference type="PANTHER" id="PTHR40459">
    <property type="entry name" value="CONSERVED HYPOTHETICAL ALANINE AND LEUCINE RICH PROTEIN"/>
    <property type="match status" value="1"/>
</dbReference>
<keyword evidence="4" id="KW-1185">Reference proteome</keyword>
<evidence type="ECO:0000259" key="1">
    <source>
        <dbReference type="Pfam" id="PF03807"/>
    </source>
</evidence>
<comment type="caution">
    <text evidence="3">The sequence shown here is derived from an EMBL/GenBank/DDBJ whole genome shotgun (WGS) entry which is preliminary data.</text>
</comment>
<organism evidence="3 4">
    <name type="scientific">Portibacter lacus</name>
    <dbReference type="NCBI Taxonomy" id="1099794"/>
    <lineage>
        <taxon>Bacteria</taxon>
        <taxon>Pseudomonadati</taxon>
        <taxon>Bacteroidota</taxon>
        <taxon>Saprospiria</taxon>
        <taxon>Saprospirales</taxon>
        <taxon>Haliscomenobacteraceae</taxon>
        <taxon>Portibacter</taxon>
    </lineage>
</organism>
<evidence type="ECO:0000313" key="3">
    <source>
        <dbReference type="EMBL" id="GLR16265.1"/>
    </source>
</evidence>
<dbReference type="InterPro" id="IPR036291">
    <property type="entry name" value="NAD(P)-bd_dom_sf"/>
</dbReference>
<gene>
    <name evidence="3" type="ORF">GCM10007940_08800</name>
</gene>
<protein>
    <recommendedName>
        <fullName evidence="5">DUF2520 domain-containing protein</fullName>
    </recommendedName>
</protein>
<dbReference type="PANTHER" id="PTHR40459:SF1">
    <property type="entry name" value="CONSERVED HYPOTHETICAL ALANINE AND LEUCINE RICH PROTEIN"/>
    <property type="match status" value="1"/>
</dbReference>
<dbReference type="Gene3D" id="1.10.1040.20">
    <property type="entry name" value="ProC-like, C-terminal domain"/>
    <property type="match status" value="1"/>
</dbReference>
<dbReference type="AlphaFoldDB" id="A0AA37SR81"/>
<dbReference type="Pfam" id="PF03807">
    <property type="entry name" value="F420_oxidored"/>
    <property type="match status" value="1"/>
</dbReference>
<evidence type="ECO:0000259" key="2">
    <source>
        <dbReference type="Pfam" id="PF10728"/>
    </source>
</evidence>
<dbReference type="EMBL" id="BSOH01000005">
    <property type="protein sequence ID" value="GLR16265.1"/>
    <property type="molecule type" value="Genomic_DNA"/>
</dbReference>
<reference evidence="3" key="1">
    <citation type="journal article" date="2014" name="Int. J. Syst. Evol. Microbiol.">
        <title>Complete genome sequence of Corynebacterium casei LMG S-19264T (=DSM 44701T), isolated from a smear-ripened cheese.</title>
        <authorList>
            <consortium name="US DOE Joint Genome Institute (JGI-PGF)"/>
            <person name="Walter F."/>
            <person name="Albersmeier A."/>
            <person name="Kalinowski J."/>
            <person name="Ruckert C."/>
        </authorList>
    </citation>
    <scope>NUCLEOTIDE SEQUENCE</scope>
    <source>
        <strain evidence="3">NBRC 108769</strain>
    </source>
</reference>